<evidence type="ECO:0000256" key="10">
    <source>
        <dbReference type="PIRNR" id="PIRNR003097"/>
    </source>
</evidence>
<keyword evidence="9 10" id="KW-0131">Cell cycle</keyword>
<evidence type="ECO:0000256" key="8">
    <source>
        <dbReference type="ARBA" id="ARBA00023136"/>
    </source>
</evidence>
<dbReference type="Pfam" id="PF02687">
    <property type="entry name" value="FtsX"/>
    <property type="match status" value="1"/>
</dbReference>
<dbReference type="Gene3D" id="3.30.70.3040">
    <property type="match status" value="1"/>
</dbReference>
<protein>
    <recommendedName>
        <fullName evidence="3 10">Cell division protein FtsX</fullName>
    </recommendedName>
</protein>
<evidence type="ECO:0000259" key="12">
    <source>
        <dbReference type="Pfam" id="PF02687"/>
    </source>
</evidence>
<comment type="caution">
    <text evidence="14">The sequence shown here is derived from an EMBL/GenBank/DDBJ whole genome shotgun (WGS) entry which is preliminary data.</text>
</comment>
<feature type="transmembrane region" description="Helical" evidence="11">
    <location>
        <begin position="189"/>
        <end position="216"/>
    </location>
</feature>
<evidence type="ECO:0000256" key="6">
    <source>
        <dbReference type="ARBA" id="ARBA00022692"/>
    </source>
</evidence>
<keyword evidence="7 11" id="KW-1133">Transmembrane helix</keyword>
<accession>A0ABP9HAF2</accession>
<name>A0ABP9HAF2_9FLAO</name>
<dbReference type="InterPro" id="IPR004513">
    <property type="entry name" value="FtsX"/>
</dbReference>
<dbReference type="InterPro" id="IPR040690">
    <property type="entry name" value="FtsX_ECD"/>
</dbReference>
<evidence type="ECO:0000259" key="13">
    <source>
        <dbReference type="Pfam" id="PF18075"/>
    </source>
</evidence>
<dbReference type="Proteomes" id="UP001501692">
    <property type="component" value="Unassembled WGS sequence"/>
</dbReference>
<dbReference type="PIRSF" id="PIRSF003097">
    <property type="entry name" value="FtsX"/>
    <property type="match status" value="1"/>
</dbReference>
<organism evidence="14 15">
    <name type="scientific">Algibacter aquimarinus</name>
    <dbReference type="NCBI Taxonomy" id="1136748"/>
    <lineage>
        <taxon>Bacteria</taxon>
        <taxon>Pseudomonadati</taxon>
        <taxon>Bacteroidota</taxon>
        <taxon>Flavobacteriia</taxon>
        <taxon>Flavobacteriales</taxon>
        <taxon>Flavobacteriaceae</taxon>
        <taxon>Algibacter</taxon>
    </lineage>
</organism>
<evidence type="ECO:0000256" key="11">
    <source>
        <dbReference type="SAM" id="Phobius"/>
    </source>
</evidence>
<evidence type="ECO:0000256" key="2">
    <source>
        <dbReference type="ARBA" id="ARBA00007379"/>
    </source>
</evidence>
<evidence type="ECO:0000313" key="14">
    <source>
        <dbReference type="EMBL" id="GAA4965633.1"/>
    </source>
</evidence>
<evidence type="ECO:0000313" key="15">
    <source>
        <dbReference type="Proteomes" id="UP001501692"/>
    </source>
</evidence>
<feature type="transmembrane region" description="Helical" evidence="11">
    <location>
        <begin position="12"/>
        <end position="31"/>
    </location>
</feature>
<evidence type="ECO:0000256" key="5">
    <source>
        <dbReference type="ARBA" id="ARBA00022618"/>
    </source>
</evidence>
<keyword evidence="5 10" id="KW-0132">Cell division</keyword>
<gene>
    <name evidence="14" type="ORF">GCM10023315_13470</name>
</gene>
<dbReference type="EMBL" id="BAABJK010000004">
    <property type="protein sequence ID" value="GAA4965633.1"/>
    <property type="molecule type" value="Genomic_DNA"/>
</dbReference>
<dbReference type="Pfam" id="PF18075">
    <property type="entry name" value="FtsX_ECD"/>
    <property type="match status" value="1"/>
</dbReference>
<evidence type="ECO:0000256" key="7">
    <source>
        <dbReference type="ARBA" id="ARBA00022989"/>
    </source>
</evidence>
<keyword evidence="8 10" id="KW-0472">Membrane</keyword>
<dbReference type="PANTHER" id="PTHR47755:SF1">
    <property type="entry name" value="CELL DIVISION PROTEIN FTSX"/>
    <property type="match status" value="1"/>
</dbReference>
<dbReference type="PANTHER" id="PTHR47755">
    <property type="entry name" value="CELL DIVISION PROTEIN FTSX"/>
    <property type="match status" value="1"/>
</dbReference>
<comment type="similarity">
    <text evidence="2 10">Belongs to the ABC-4 integral membrane protein family. FtsX subfamily.</text>
</comment>
<keyword evidence="6 11" id="KW-0812">Transmembrane</keyword>
<feature type="transmembrane region" description="Helical" evidence="11">
    <location>
        <begin position="43"/>
        <end position="65"/>
    </location>
</feature>
<feature type="domain" description="ABC3 transporter permease C-terminal" evidence="12">
    <location>
        <begin position="195"/>
        <end position="310"/>
    </location>
</feature>
<evidence type="ECO:0000256" key="1">
    <source>
        <dbReference type="ARBA" id="ARBA00004651"/>
    </source>
</evidence>
<feature type="transmembrane region" description="Helical" evidence="11">
    <location>
        <begin position="278"/>
        <end position="299"/>
    </location>
</feature>
<proteinExistence type="inferred from homology"/>
<evidence type="ECO:0000256" key="4">
    <source>
        <dbReference type="ARBA" id="ARBA00022475"/>
    </source>
</evidence>
<comment type="subcellular location">
    <subcellularLocation>
        <location evidence="10">Cell inner membrane</location>
    </subcellularLocation>
    <subcellularLocation>
        <location evidence="1">Cell membrane</location>
        <topology evidence="1">Multi-pass membrane protein</topology>
    </subcellularLocation>
</comment>
<evidence type="ECO:0000256" key="9">
    <source>
        <dbReference type="ARBA" id="ARBA00023306"/>
    </source>
</evidence>
<keyword evidence="10" id="KW-0997">Cell inner membrane</keyword>
<keyword evidence="4 10" id="KW-1003">Cell membrane</keyword>
<dbReference type="InterPro" id="IPR003838">
    <property type="entry name" value="ABC3_permease_C"/>
</dbReference>
<keyword evidence="15" id="KW-1185">Reference proteome</keyword>
<comment type="function">
    <text evidence="10">Required for cell division and gliding motility.</text>
</comment>
<feature type="transmembrane region" description="Helical" evidence="11">
    <location>
        <begin position="247"/>
        <end position="266"/>
    </location>
</feature>
<feature type="domain" description="FtsX extracellular" evidence="13">
    <location>
        <begin position="78"/>
        <end position="172"/>
    </location>
</feature>
<reference evidence="15" key="1">
    <citation type="journal article" date="2019" name="Int. J. Syst. Evol. Microbiol.">
        <title>The Global Catalogue of Microorganisms (GCM) 10K type strain sequencing project: providing services to taxonomists for standard genome sequencing and annotation.</title>
        <authorList>
            <consortium name="The Broad Institute Genomics Platform"/>
            <consortium name="The Broad Institute Genome Sequencing Center for Infectious Disease"/>
            <person name="Wu L."/>
            <person name="Ma J."/>
        </authorList>
    </citation>
    <scope>NUCLEOTIDE SEQUENCE [LARGE SCALE GENOMIC DNA]</scope>
    <source>
        <strain evidence="15">JCM 18287</strain>
    </source>
</reference>
<evidence type="ECO:0000256" key="3">
    <source>
        <dbReference type="ARBA" id="ARBA00021907"/>
    </source>
</evidence>
<sequence length="318" mass="36528">MLICFSLNKYRLFLLYYFYTINPIFFMSSSFEKHQKRKLISSYFSVVLSIALVLFLLGLLGMLILNAKKVSDHFKEQVVVTIFLKDSAKEVETKQLEKSLAMADYVKSTEYVSKEQAAEFMKAENGEDFMDFVGYNPLQNSIDVHLKADFVTSEHLEKISAEATSKNFVEEVTYDNDLVNLMNDNVKKISLWVLVISAVFTLIAVLLINSSIRLAVYSKRFTIKTMQMVGATKQFIRRPFVWKSVRLGMIGAFLALIGMAIVLYYLNKTFTELELLSNPVLVSLLFVLIFALGIVITWISTHFATQRFLNLKTDELYY</sequence>